<evidence type="ECO:0000256" key="6">
    <source>
        <dbReference type="ARBA" id="ARBA00023136"/>
    </source>
</evidence>
<dbReference type="InterPro" id="IPR000515">
    <property type="entry name" value="MetI-like"/>
</dbReference>
<dbReference type="CDD" id="cd06261">
    <property type="entry name" value="TM_PBP2"/>
    <property type="match status" value="1"/>
</dbReference>
<feature type="transmembrane region" description="Helical" evidence="7">
    <location>
        <begin position="184"/>
        <end position="206"/>
    </location>
</feature>
<evidence type="ECO:0000256" key="3">
    <source>
        <dbReference type="ARBA" id="ARBA00022475"/>
    </source>
</evidence>
<feature type="transmembrane region" description="Helical" evidence="7">
    <location>
        <begin position="243"/>
        <end position="264"/>
    </location>
</feature>
<feature type="domain" description="ABC transmembrane type-1" evidence="8">
    <location>
        <begin position="72"/>
        <end position="264"/>
    </location>
</feature>
<keyword evidence="3" id="KW-1003">Cell membrane</keyword>
<dbReference type="InterPro" id="IPR035906">
    <property type="entry name" value="MetI-like_sf"/>
</dbReference>
<dbReference type="Gene3D" id="1.10.3720.10">
    <property type="entry name" value="MetI-like"/>
    <property type="match status" value="1"/>
</dbReference>
<dbReference type="RefSeq" id="WP_219872681.1">
    <property type="nucleotide sequence ID" value="NZ_JAHZIJ010000007.1"/>
</dbReference>
<dbReference type="InterPro" id="IPR050901">
    <property type="entry name" value="BP-dep_ABC_trans_perm"/>
</dbReference>
<evidence type="ECO:0000259" key="8">
    <source>
        <dbReference type="PROSITE" id="PS50928"/>
    </source>
</evidence>
<evidence type="ECO:0000256" key="7">
    <source>
        <dbReference type="RuleBase" id="RU363032"/>
    </source>
</evidence>
<comment type="similarity">
    <text evidence="7">Belongs to the binding-protein-dependent transport system permease family.</text>
</comment>
<evidence type="ECO:0000313" key="9">
    <source>
        <dbReference type="EMBL" id="MBW7475433.1"/>
    </source>
</evidence>
<comment type="caution">
    <text evidence="9">The sequence shown here is derived from an EMBL/GenBank/DDBJ whole genome shotgun (WGS) entry which is preliminary data.</text>
</comment>
<dbReference type="SUPFAM" id="SSF161098">
    <property type="entry name" value="MetI-like"/>
    <property type="match status" value="1"/>
</dbReference>
<protein>
    <submittedName>
        <fullName evidence="9">Carbohydrate ABC transporter permease</fullName>
    </submittedName>
</protein>
<keyword evidence="10" id="KW-1185">Reference proteome</keyword>
<evidence type="ECO:0000256" key="2">
    <source>
        <dbReference type="ARBA" id="ARBA00022448"/>
    </source>
</evidence>
<feature type="transmembrane region" description="Helical" evidence="7">
    <location>
        <begin position="71"/>
        <end position="95"/>
    </location>
</feature>
<evidence type="ECO:0000256" key="4">
    <source>
        <dbReference type="ARBA" id="ARBA00022692"/>
    </source>
</evidence>
<dbReference type="EMBL" id="JAHZIJ010000007">
    <property type="protein sequence ID" value="MBW7475433.1"/>
    <property type="molecule type" value="Genomic_DNA"/>
</dbReference>
<feature type="transmembrane region" description="Helical" evidence="7">
    <location>
        <begin position="12"/>
        <end position="30"/>
    </location>
</feature>
<dbReference type="PANTHER" id="PTHR32243:SF18">
    <property type="entry name" value="INNER MEMBRANE ABC TRANSPORTER PERMEASE PROTEIN YCJP"/>
    <property type="match status" value="1"/>
</dbReference>
<evidence type="ECO:0000256" key="1">
    <source>
        <dbReference type="ARBA" id="ARBA00004651"/>
    </source>
</evidence>
<dbReference type="Pfam" id="PF00528">
    <property type="entry name" value="BPD_transp_1"/>
    <property type="match status" value="1"/>
</dbReference>
<comment type="subcellular location">
    <subcellularLocation>
        <location evidence="1 7">Cell membrane</location>
        <topology evidence="1 7">Multi-pass membrane protein</topology>
    </subcellularLocation>
</comment>
<dbReference type="Proteomes" id="UP000812277">
    <property type="component" value="Unassembled WGS sequence"/>
</dbReference>
<keyword evidence="4 7" id="KW-0812">Transmembrane</keyword>
<dbReference type="PROSITE" id="PS50928">
    <property type="entry name" value="ABC_TM1"/>
    <property type="match status" value="1"/>
</dbReference>
<dbReference type="PANTHER" id="PTHR32243">
    <property type="entry name" value="MALTOSE TRANSPORT SYSTEM PERMEASE-RELATED"/>
    <property type="match status" value="1"/>
</dbReference>
<proteinExistence type="inferred from homology"/>
<evidence type="ECO:0000313" key="10">
    <source>
        <dbReference type="Proteomes" id="UP000812277"/>
    </source>
</evidence>
<gene>
    <name evidence="9" type="ORF">K0T92_11795</name>
</gene>
<evidence type="ECO:0000256" key="5">
    <source>
        <dbReference type="ARBA" id="ARBA00022989"/>
    </source>
</evidence>
<reference evidence="9 10" key="1">
    <citation type="submission" date="2021-07" db="EMBL/GenBank/DDBJ databases">
        <title>Paenibacillus radiodurans sp. nov., isolated from the southeastern edge of Tengger Desert.</title>
        <authorList>
            <person name="Zhang G."/>
        </authorList>
    </citation>
    <scope>NUCLEOTIDE SEQUENCE [LARGE SCALE GENOMIC DNA]</scope>
    <source>
        <strain evidence="9 10">DT7-4</strain>
    </source>
</reference>
<organism evidence="9 10">
    <name type="scientific">Paenibacillus oenotherae</name>
    <dbReference type="NCBI Taxonomy" id="1435645"/>
    <lineage>
        <taxon>Bacteria</taxon>
        <taxon>Bacillati</taxon>
        <taxon>Bacillota</taxon>
        <taxon>Bacilli</taxon>
        <taxon>Bacillales</taxon>
        <taxon>Paenibacillaceae</taxon>
        <taxon>Paenibacillus</taxon>
    </lineage>
</organism>
<feature type="transmembrane region" description="Helical" evidence="7">
    <location>
        <begin position="107"/>
        <end position="130"/>
    </location>
</feature>
<feature type="transmembrane region" description="Helical" evidence="7">
    <location>
        <begin position="142"/>
        <end position="163"/>
    </location>
</feature>
<sequence length="279" mass="30759">MKETLSYRTLKYMSLLVLMVCTLFPFLWLVDTTFKSTEEMFASTPSWWIENFTLEHYTWALGEQGMNIGTLLSNSIIVCTLTALSTGLIACLSGYGLARFQVPGIKLVIVLFVLAQMIQGPLIMIPWYKLASTFSLLNTKTVLVLIYNTMTIPVGVWIMSGFFKTIPKELEEAAYMDGSTKLKTLFKIMVPMALPGLVSISLYSFILGWNDYQYSLILTNSLAAKTVQVGIAEVMESMGAANWGGILASGVIVILPIVIIFAFIQKLLIEGLTAGGIKG</sequence>
<keyword evidence="2 7" id="KW-0813">Transport</keyword>
<accession>A0ABS7D8D6</accession>
<name>A0ABS7D8D6_9BACL</name>
<keyword evidence="5 7" id="KW-1133">Transmembrane helix</keyword>
<keyword evidence="6 7" id="KW-0472">Membrane</keyword>